<dbReference type="NCBIfam" id="NF006134">
    <property type="entry name" value="PRK08279.1"/>
    <property type="match status" value="1"/>
</dbReference>
<proteinExistence type="inferred from homology"/>
<gene>
    <name evidence="7" type="ORF">RYS15_05860</name>
</gene>
<feature type="domain" description="AMP-binding enzyme C-terminal" evidence="6">
    <location>
        <begin position="484"/>
        <end position="561"/>
    </location>
</feature>
<evidence type="ECO:0000313" key="8">
    <source>
        <dbReference type="Proteomes" id="UP001269819"/>
    </source>
</evidence>
<dbReference type="InterPro" id="IPR042099">
    <property type="entry name" value="ANL_N_sf"/>
</dbReference>
<evidence type="ECO:0000256" key="1">
    <source>
        <dbReference type="ARBA" id="ARBA00006432"/>
    </source>
</evidence>
<evidence type="ECO:0000256" key="2">
    <source>
        <dbReference type="ARBA" id="ARBA00022598"/>
    </source>
</evidence>
<dbReference type="PANTHER" id="PTHR43107">
    <property type="entry name" value="LONG-CHAIN FATTY ACID TRANSPORT PROTEIN"/>
    <property type="match status" value="1"/>
</dbReference>
<dbReference type="InterPro" id="IPR025110">
    <property type="entry name" value="AMP-bd_C"/>
</dbReference>
<dbReference type="Pfam" id="PF13193">
    <property type="entry name" value="AMP-binding_C"/>
    <property type="match status" value="1"/>
</dbReference>
<comment type="similarity">
    <text evidence="1">Belongs to the ATP-dependent AMP-binding enzyme family.</text>
</comment>
<reference evidence="7 8" key="1">
    <citation type="submission" date="2023-10" db="EMBL/GenBank/DDBJ databases">
        <title>Characteristics and mechanism of a salt-tolerant marine origin heterotrophic nitrifying- aerobic denitrifying bacteria Marinobacter xestospongiae HN1.</title>
        <authorList>
            <person name="Qi R."/>
        </authorList>
    </citation>
    <scope>NUCLEOTIDE SEQUENCE [LARGE SCALE GENOMIC DNA]</scope>
    <source>
        <strain evidence="7 8">HN1</strain>
    </source>
</reference>
<dbReference type="Gene3D" id="3.30.300.30">
    <property type="match status" value="1"/>
</dbReference>
<dbReference type="Pfam" id="PF00501">
    <property type="entry name" value="AMP-binding"/>
    <property type="match status" value="1"/>
</dbReference>
<dbReference type="Proteomes" id="UP001269819">
    <property type="component" value="Unassembled WGS sequence"/>
</dbReference>
<dbReference type="PANTHER" id="PTHR43107:SF15">
    <property type="entry name" value="FATTY ACID TRANSPORT PROTEIN 3, ISOFORM A"/>
    <property type="match status" value="1"/>
</dbReference>
<name>A0ABU3VVA6_9GAMM</name>
<keyword evidence="4" id="KW-0067">ATP-binding</keyword>
<dbReference type="EC" id="6.2.1.3" evidence="7"/>
<dbReference type="PROSITE" id="PS00455">
    <property type="entry name" value="AMP_BINDING"/>
    <property type="match status" value="1"/>
</dbReference>
<sequence length="609" mass="67523">MKHEDVITLPQLAAKVPQLVSGLPGLVKGLRIGNTTDKTRAVGLGRCLERCRASNPEGPAVVFEGREISYEAFSRWSNRIANFLHASGIRKGDAVVVMMENRPELLAVIAGCAKIGAVSALVNTAQRGKVLAHSINLVAPKRAIVGEELVGAYNDIADAVSLSGEHCYYVPDTEVYRNGAEPPIDWQNLEHLITQCSETTPASVDEIRADDPCFYIYTSGTTGMPKAVVFNHGRFMKAYGSFGFAAVKLTARDRLYVCLPFYHATALAVCWGSVLAGNAALVMARRFSASNFWADIRRHNATGFGYVGELCRYLMEQPASPEDRRNKVRIMVGNGLRPSIWQPFKTRFGVARVMEFYASSEGNIGFTNLLNFNNTVGLCPFPYAIVKYDREQEAPLRDQRGRMIRVARGEAGLLIGQITAKTPFHGYTDQQKTQGSVLRDVFEPGDQWFNSGDLMRDIGFKHAQFVDRLGDTFRWKGENVSTTEVEQIADGCAHVSESVVYGVEIPGTNGRAGMASIRLDCDLDAFDFEQLLQSLRQQLPAYAVPVFLRISKDVEKTGTFKHKKAPLKAQGYDLAKVADPVFVWLPGTQTYCRLDQTRQQEIDRGQHRF</sequence>
<dbReference type="EMBL" id="JAWIIJ010000003">
    <property type="protein sequence ID" value="MDV2078199.1"/>
    <property type="molecule type" value="Genomic_DNA"/>
</dbReference>
<evidence type="ECO:0000256" key="3">
    <source>
        <dbReference type="ARBA" id="ARBA00022741"/>
    </source>
</evidence>
<keyword evidence="2 7" id="KW-0436">Ligase</keyword>
<evidence type="ECO:0000259" key="5">
    <source>
        <dbReference type="Pfam" id="PF00501"/>
    </source>
</evidence>
<dbReference type="InterPro" id="IPR045851">
    <property type="entry name" value="AMP-bd_C_sf"/>
</dbReference>
<organism evidence="7 8">
    <name type="scientific">Marinobacter xestospongiae</name>
    <dbReference type="NCBI Taxonomy" id="994319"/>
    <lineage>
        <taxon>Bacteria</taxon>
        <taxon>Pseudomonadati</taxon>
        <taxon>Pseudomonadota</taxon>
        <taxon>Gammaproteobacteria</taxon>
        <taxon>Pseudomonadales</taxon>
        <taxon>Marinobacteraceae</taxon>
        <taxon>Marinobacter</taxon>
    </lineage>
</organism>
<dbReference type="RefSeq" id="WP_316973011.1">
    <property type="nucleotide sequence ID" value="NZ_JAWIIJ010000003.1"/>
</dbReference>
<evidence type="ECO:0000313" key="7">
    <source>
        <dbReference type="EMBL" id="MDV2078199.1"/>
    </source>
</evidence>
<evidence type="ECO:0000259" key="6">
    <source>
        <dbReference type="Pfam" id="PF13193"/>
    </source>
</evidence>
<protein>
    <submittedName>
        <fullName evidence="7">Long-chain-acyl-CoA synthetase</fullName>
        <ecNumber evidence="7">6.2.1.3</ecNumber>
    </submittedName>
</protein>
<keyword evidence="8" id="KW-1185">Reference proteome</keyword>
<dbReference type="InterPro" id="IPR000873">
    <property type="entry name" value="AMP-dep_synth/lig_dom"/>
</dbReference>
<accession>A0ABU3VVA6</accession>
<dbReference type="Gene3D" id="3.40.50.12780">
    <property type="entry name" value="N-terminal domain of ligase-like"/>
    <property type="match status" value="1"/>
</dbReference>
<evidence type="ECO:0000256" key="4">
    <source>
        <dbReference type="ARBA" id="ARBA00022840"/>
    </source>
</evidence>
<dbReference type="GO" id="GO:0004467">
    <property type="term" value="F:long-chain fatty acid-CoA ligase activity"/>
    <property type="evidence" value="ECO:0007669"/>
    <property type="project" value="UniProtKB-EC"/>
</dbReference>
<keyword evidence="3" id="KW-0547">Nucleotide-binding</keyword>
<feature type="domain" description="AMP-dependent synthetase/ligase" evidence="5">
    <location>
        <begin position="50"/>
        <end position="377"/>
    </location>
</feature>
<dbReference type="SUPFAM" id="SSF56801">
    <property type="entry name" value="Acetyl-CoA synthetase-like"/>
    <property type="match status" value="1"/>
</dbReference>
<comment type="caution">
    <text evidence="7">The sequence shown here is derived from an EMBL/GenBank/DDBJ whole genome shotgun (WGS) entry which is preliminary data.</text>
</comment>
<dbReference type="InterPro" id="IPR020845">
    <property type="entry name" value="AMP-binding_CS"/>
</dbReference>